<evidence type="ECO:0000259" key="3">
    <source>
        <dbReference type="Pfam" id="PF00561"/>
    </source>
</evidence>
<dbReference type="AlphaFoldDB" id="A0A1Y2CJR4"/>
<dbReference type="Gene3D" id="3.40.50.1820">
    <property type="entry name" value="alpha/beta hydrolase"/>
    <property type="match status" value="1"/>
</dbReference>
<evidence type="ECO:0000256" key="1">
    <source>
        <dbReference type="ARBA" id="ARBA00008645"/>
    </source>
</evidence>
<feature type="domain" description="AB hydrolase-1" evidence="3">
    <location>
        <begin position="35"/>
        <end position="145"/>
    </location>
</feature>
<dbReference type="GO" id="GO:0016787">
    <property type="term" value="F:hydrolase activity"/>
    <property type="evidence" value="ECO:0007669"/>
    <property type="project" value="UniProtKB-KW"/>
</dbReference>
<keyword evidence="5" id="KW-1185">Reference proteome</keyword>
<gene>
    <name evidence="4" type="ORF">BCR33DRAFT_848634</name>
</gene>
<dbReference type="InterPro" id="IPR050266">
    <property type="entry name" value="AB_hydrolase_sf"/>
</dbReference>
<comment type="similarity">
    <text evidence="1">Belongs to the AB hydrolase superfamily.</text>
</comment>
<dbReference type="STRING" id="329046.A0A1Y2CJR4"/>
<organism evidence="4 5">
    <name type="scientific">Rhizoclosmatium globosum</name>
    <dbReference type="NCBI Taxonomy" id="329046"/>
    <lineage>
        <taxon>Eukaryota</taxon>
        <taxon>Fungi</taxon>
        <taxon>Fungi incertae sedis</taxon>
        <taxon>Chytridiomycota</taxon>
        <taxon>Chytridiomycota incertae sedis</taxon>
        <taxon>Chytridiomycetes</taxon>
        <taxon>Chytridiales</taxon>
        <taxon>Chytriomycetaceae</taxon>
        <taxon>Rhizoclosmatium</taxon>
    </lineage>
</organism>
<evidence type="ECO:0000313" key="5">
    <source>
        <dbReference type="Proteomes" id="UP000193642"/>
    </source>
</evidence>
<dbReference type="PRINTS" id="PR00111">
    <property type="entry name" value="ABHYDROLASE"/>
</dbReference>
<keyword evidence="2 4" id="KW-0378">Hydrolase</keyword>
<protein>
    <submittedName>
        <fullName evidence="4">Alpha/beta-hydrolase</fullName>
    </submittedName>
</protein>
<dbReference type="Pfam" id="PF00561">
    <property type="entry name" value="Abhydrolase_1"/>
    <property type="match status" value="1"/>
</dbReference>
<evidence type="ECO:0000256" key="2">
    <source>
        <dbReference type="ARBA" id="ARBA00022801"/>
    </source>
</evidence>
<dbReference type="PANTHER" id="PTHR43798:SF14">
    <property type="entry name" value="SERINE HYDROLASE-LIKE PROTEIN DDB_G0286239"/>
    <property type="match status" value="1"/>
</dbReference>
<dbReference type="InterPro" id="IPR029058">
    <property type="entry name" value="AB_hydrolase_fold"/>
</dbReference>
<accession>A0A1Y2CJR4</accession>
<proteinExistence type="inferred from homology"/>
<dbReference type="OrthoDB" id="408373at2759"/>
<dbReference type="GO" id="GO:0016020">
    <property type="term" value="C:membrane"/>
    <property type="evidence" value="ECO:0007669"/>
    <property type="project" value="TreeGrafter"/>
</dbReference>
<name>A0A1Y2CJR4_9FUNG</name>
<dbReference type="PANTHER" id="PTHR43798">
    <property type="entry name" value="MONOACYLGLYCEROL LIPASE"/>
    <property type="match status" value="1"/>
</dbReference>
<reference evidence="4 5" key="1">
    <citation type="submission" date="2016-07" db="EMBL/GenBank/DDBJ databases">
        <title>Pervasive Adenine N6-methylation of Active Genes in Fungi.</title>
        <authorList>
            <consortium name="DOE Joint Genome Institute"/>
            <person name="Mondo S.J."/>
            <person name="Dannebaum R.O."/>
            <person name="Kuo R.C."/>
            <person name="Labutti K."/>
            <person name="Haridas S."/>
            <person name="Kuo A."/>
            <person name="Salamov A."/>
            <person name="Ahrendt S.R."/>
            <person name="Lipzen A."/>
            <person name="Sullivan W."/>
            <person name="Andreopoulos W.B."/>
            <person name="Clum A."/>
            <person name="Lindquist E."/>
            <person name="Daum C."/>
            <person name="Ramamoorthy G.K."/>
            <person name="Gryganskyi A."/>
            <person name="Culley D."/>
            <person name="Magnuson J.K."/>
            <person name="James T.Y."/>
            <person name="O'Malley M.A."/>
            <person name="Stajich J.E."/>
            <person name="Spatafora J.W."/>
            <person name="Visel A."/>
            <person name="Grigoriev I.V."/>
        </authorList>
    </citation>
    <scope>NUCLEOTIDE SEQUENCE [LARGE SCALE GENOMIC DNA]</scope>
    <source>
        <strain evidence="4 5">JEL800</strain>
    </source>
</reference>
<evidence type="ECO:0000313" key="4">
    <source>
        <dbReference type="EMBL" id="ORY47250.1"/>
    </source>
</evidence>
<dbReference type="EMBL" id="MCGO01000014">
    <property type="protein sequence ID" value="ORY47250.1"/>
    <property type="molecule type" value="Genomic_DNA"/>
</dbReference>
<comment type="caution">
    <text evidence="4">The sequence shown here is derived from an EMBL/GenBank/DDBJ whole genome shotgun (WGS) entry which is preliminary data.</text>
</comment>
<dbReference type="InterPro" id="IPR000073">
    <property type="entry name" value="AB_hydrolase_1"/>
</dbReference>
<dbReference type="Proteomes" id="UP000193642">
    <property type="component" value="Unassembled WGS sequence"/>
</dbReference>
<dbReference type="SUPFAM" id="SSF53474">
    <property type="entry name" value="alpha/beta-Hydrolases"/>
    <property type="match status" value="1"/>
</dbReference>
<sequence length="337" mass="37189">MVEWTETSFVASNGLRIAGKKYQHLSSSSGREVRILAVHGWLDNANSFDSFAANLFTNLSITSPSITLISIDLPGHGHSDPLHRGQTYYLWDFALSIHDVSTSLNWDKFTLIGHSLGGHTSYLFAGTYPEKLESLVIIESIGFVNRLNTANDDAASMRVYMDRRRVLNLEEAGVKAESPRTVYESLDAAARVRMDGVTKVSLEAALCLCTRGCEAVYGGDGEMVVGYKLRTDKRLLMRHFFQWDHTGVVNIMRNISCDKLVVLGSASNLLREGDPLVVERMDALKSRKGGETQVVWVEGGTHHLHLEAETSAVVSNLVKEFLSIGTEDNRGVGLISE</sequence>